<comment type="caution">
    <text evidence="2">The sequence shown here is derived from an EMBL/GenBank/DDBJ whole genome shotgun (WGS) entry which is preliminary data.</text>
</comment>
<keyword evidence="3" id="KW-1185">Reference proteome</keyword>
<accession>A0ABP6QQ61</accession>
<evidence type="ECO:0000313" key="2">
    <source>
        <dbReference type="EMBL" id="GAA3246373.1"/>
    </source>
</evidence>
<dbReference type="EMBL" id="BAAAUW010000001">
    <property type="protein sequence ID" value="GAA3246373.1"/>
    <property type="molecule type" value="Genomic_DNA"/>
</dbReference>
<gene>
    <name evidence="2" type="ORF">GCM10010469_02260</name>
</gene>
<protein>
    <submittedName>
        <fullName evidence="2">Uncharacterized protein</fullName>
    </submittedName>
</protein>
<dbReference type="Proteomes" id="UP001500728">
    <property type="component" value="Unassembled WGS sequence"/>
</dbReference>
<proteinExistence type="predicted"/>
<reference evidence="3" key="1">
    <citation type="journal article" date="2019" name="Int. J. Syst. Evol. Microbiol.">
        <title>The Global Catalogue of Microorganisms (GCM) 10K type strain sequencing project: providing services to taxonomists for standard genome sequencing and annotation.</title>
        <authorList>
            <consortium name="The Broad Institute Genomics Platform"/>
            <consortium name="The Broad Institute Genome Sequencing Center for Infectious Disease"/>
            <person name="Wu L."/>
            <person name="Ma J."/>
        </authorList>
    </citation>
    <scope>NUCLEOTIDE SEQUENCE [LARGE SCALE GENOMIC DNA]</scope>
    <source>
        <strain evidence="3">JCM 9381</strain>
    </source>
</reference>
<feature type="region of interest" description="Disordered" evidence="1">
    <location>
        <begin position="28"/>
        <end position="67"/>
    </location>
</feature>
<sequence>MVGEADLEQIGAGPGELVELTVLGAGRMQSGGNEHAERAQGLGKEGVEGVGGGQEMPFSEGGLSRQVSGGVVPAWAGRPRGWWHCRGRPGHGAWWAGG</sequence>
<evidence type="ECO:0000313" key="3">
    <source>
        <dbReference type="Proteomes" id="UP001500728"/>
    </source>
</evidence>
<name>A0ABP6QQ61_9ACTN</name>
<evidence type="ECO:0000256" key="1">
    <source>
        <dbReference type="SAM" id="MobiDB-lite"/>
    </source>
</evidence>
<organism evidence="2 3">
    <name type="scientific">Streptomyces labedae</name>
    <dbReference type="NCBI Taxonomy" id="285569"/>
    <lineage>
        <taxon>Bacteria</taxon>
        <taxon>Bacillati</taxon>
        <taxon>Actinomycetota</taxon>
        <taxon>Actinomycetes</taxon>
        <taxon>Kitasatosporales</taxon>
        <taxon>Streptomycetaceae</taxon>
        <taxon>Streptomyces</taxon>
    </lineage>
</organism>